<proteinExistence type="predicted"/>
<evidence type="ECO:0000313" key="2">
    <source>
        <dbReference type="Proteomes" id="UP000825598"/>
    </source>
</evidence>
<organism evidence="1 2">
    <name type="scientific">Mycolicibacterium farcinogenes</name>
    <name type="common">Mycobacterium farcinogenes</name>
    <dbReference type="NCBI Taxonomy" id="1802"/>
    <lineage>
        <taxon>Bacteria</taxon>
        <taxon>Bacillati</taxon>
        <taxon>Actinomycetota</taxon>
        <taxon>Actinomycetes</taxon>
        <taxon>Mycobacteriales</taxon>
        <taxon>Mycobacteriaceae</taxon>
        <taxon>Mycolicibacterium</taxon>
    </lineage>
</organism>
<reference evidence="1" key="1">
    <citation type="submission" date="2021-07" db="EMBL/GenBank/DDBJ databases">
        <title>Complete Genome Sequences of Mycobacterium farcinogenes Isolated from Clinical Specimens from Patients in Thailand.</title>
        <authorList>
            <person name="Sodsai P."/>
        </authorList>
    </citation>
    <scope>NUCLEOTIDE SEQUENCE</scope>
    <source>
        <strain evidence="1">BKK/CU-MFGFA-001</strain>
    </source>
</reference>
<sequence length="71" mass="7863">MSDSRFRDDLHLVPVDRYEPTTVRALLAHLNLETAAAAAQEAGIRDWLAMHPPGPMMTYSVNDSGFGHLLD</sequence>
<accession>A0ACD1FII1</accession>
<dbReference type="EMBL" id="CP081673">
    <property type="protein sequence ID" value="QZH66919.1"/>
    <property type="molecule type" value="Genomic_DNA"/>
</dbReference>
<name>A0ACD1FII1_MYCFR</name>
<gene>
    <name evidence="1" type="ORF">K6L26_04340</name>
</gene>
<dbReference type="Proteomes" id="UP000825598">
    <property type="component" value="Chromosome"/>
</dbReference>
<protein>
    <submittedName>
        <fullName evidence="1">Uncharacterized protein</fullName>
    </submittedName>
</protein>
<keyword evidence="2" id="KW-1185">Reference proteome</keyword>
<evidence type="ECO:0000313" key="1">
    <source>
        <dbReference type="EMBL" id="QZH66919.1"/>
    </source>
</evidence>